<gene>
    <name evidence="2" type="ORF">BLA29_007260</name>
</gene>
<dbReference type="EMBL" id="MUJZ01039154">
    <property type="protein sequence ID" value="OTF76079.1"/>
    <property type="molecule type" value="Genomic_DNA"/>
</dbReference>
<keyword evidence="3" id="KW-1185">Reference proteome</keyword>
<organism evidence="2 3">
    <name type="scientific">Euroglyphus maynei</name>
    <name type="common">Mayne's house dust mite</name>
    <dbReference type="NCBI Taxonomy" id="6958"/>
    <lineage>
        <taxon>Eukaryota</taxon>
        <taxon>Metazoa</taxon>
        <taxon>Ecdysozoa</taxon>
        <taxon>Arthropoda</taxon>
        <taxon>Chelicerata</taxon>
        <taxon>Arachnida</taxon>
        <taxon>Acari</taxon>
        <taxon>Acariformes</taxon>
        <taxon>Sarcoptiformes</taxon>
        <taxon>Astigmata</taxon>
        <taxon>Psoroptidia</taxon>
        <taxon>Analgoidea</taxon>
        <taxon>Pyroglyphidae</taxon>
        <taxon>Pyroglyphinae</taxon>
        <taxon>Euroglyphus</taxon>
    </lineage>
</organism>
<proteinExistence type="predicted"/>
<accession>A0A1Y3B5I2</accession>
<protein>
    <submittedName>
        <fullName evidence="2">Uncharacterized protein</fullName>
    </submittedName>
</protein>
<feature type="compositionally biased region" description="Basic and acidic residues" evidence="1">
    <location>
        <begin position="1"/>
        <end position="12"/>
    </location>
</feature>
<dbReference type="AlphaFoldDB" id="A0A1Y3B5I2"/>
<comment type="caution">
    <text evidence="2">The sequence shown here is derived from an EMBL/GenBank/DDBJ whole genome shotgun (WGS) entry which is preliminary data.</text>
</comment>
<sequence length="61" mass="7356">MTDRAHDAEMRAENQQQQLEHLRSQQQLAVEEFRQQAEAEKRLMEAKLDQLEARVREQHEL</sequence>
<feature type="region of interest" description="Disordered" evidence="1">
    <location>
        <begin position="1"/>
        <end position="23"/>
    </location>
</feature>
<evidence type="ECO:0000256" key="1">
    <source>
        <dbReference type="SAM" id="MobiDB-lite"/>
    </source>
</evidence>
<evidence type="ECO:0000313" key="2">
    <source>
        <dbReference type="EMBL" id="OTF76079.1"/>
    </source>
</evidence>
<reference evidence="2 3" key="1">
    <citation type="submission" date="2017-03" db="EMBL/GenBank/DDBJ databases">
        <title>Genome Survey of Euroglyphus maynei.</title>
        <authorList>
            <person name="Arlian L.G."/>
            <person name="Morgan M.S."/>
            <person name="Rider S.D."/>
        </authorList>
    </citation>
    <scope>NUCLEOTIDE SEQUENCE [LARGE SCALE GENOMIC DNA]</scope>
    <source>
        <strain evidence="2">Arlian Lab</strain>
        <tissue evidence="2">Whole body</tissue>
    </source>
</reference>
<evidence type="ECO:0000313" key="3">
    <source>
        <dbReference type="Proteomes" id="UP000194236"/>
    </source>
</evidence>
<name>A0A1Y3B5I2_EURMA</name>
<dbReference type="Proteomes" id="UP000194236">
    <property type="component" value="Unassembled WGS sequence"/>
</dbReference>
<feature type="non-terminal residue" evidence="2">
    <location>
        <position position="61"/>
    </location>
</feature>